<dbReference type="EMBL" id="AYYK01000004">
    <property type="protein sequence ID" value="KRM79551.1"/>
    <property type="molecule type" value="Genomic_DNA"/>
</dbReference>
<evidence type="ECO:0000313" key="2">
    <source>
        <dbReference type="EMBL" id="KRM79551.1"/>
    </source>
</evidence>
<keyword evidence="1" id="KW-0472">Membrane</keyword>
<dbReference type="STRING" id="1423738.FC84_GL001732"/>
<feature type="transmembrane region" description="Helical" evidence="1">
    <location>
        <begin position="107"/>
        <end position="132"/>
    </location>
</feature>
<evidence type="ECO:0000313" key="3">
    <source>
        <dbReference type="Proteomes" id="UP000051813"/>
    </source>
</evidence>
<feature type="transmembrane region" description="Helical" evidence="1">
    <location>
        <begin position="68"/>
        <end position="86"/>
    </location>
</feature>
<dbReference type="InterPro" id="IPR004676">
    <property type="entry name" value="Cd-R_transporter"/>
</dbReference>
<feature type="transmembrane region" description="Helical" evidence="1">
    <location>
        <begin position="6"/>
        <end position="27"/>
    </location>
</feature>
<dbReference type="Proteomes" id="UP000051813">
    <property type="component" value="Unassembled WGS sequence"/>
</dbReference>
<keyword evidence="1" id="KW-0812">Transmembrane</keyword>
<proteinExistence type="predicted"/>
<dbReference type="AlphaFoldDB" id="A0A0R2BJ34"/>
<comment type="caution">
    <text evidence="2">The sequence shown here is derived from an EMBL/GenBank/DDBJ whole genome shotgun (WGS) entry which is preliminary data.</text>
</comment>
<evidence type="ECO:0000256" key="1">
    <source>
        <dbReference type="SAM" id="Phobius"/>
    </source>
</evidence>
<accession>A0A0R2BJ34</accession>
<dbReference type="RefSeq" id="WP_057756025.1">
    <property type="nucleotide sequence ID" value="NZ_AYYK01000004.1"/>
</dbReference>
<reference evidence="2 3" key="1">
    <citation type="journal article" date="2015" name="Genome Announc.">
        <title>Expanding the biotechnology potential of lactobacilli through comparative genomics of 213 strains and associated genera.</title>
        <authorList>
            <person name="Sun Z."/>
            <person name="Harris H.M."/>
            <person name="McCann A."/>
            <person name="Guo C."/>
            <person name="Argimon S."/>
            <person name="Zhang W."/>
            <person name="Yang X."/>
            <person name="Jeffery I.B."/>
            <person name="Cooney J.C."/>
            <person name="Kagawa T.F."/>
            <person name="Liu W."/>
            <person name="Song Y."/>
            <person name="Salvetti E."/>
            <person name="Wrobel A."/>
            <person name="Rasinkangas P."/>
            <person name="Parkhill J."/>
            <person name="Rea M.C."/>
            <person name="O'Sullivan O."/>
            <person name="Ritari J."/>
            <person name="Douillard F.P."/>
            <person name="Paul Ross R."/>
            <person name="Yang R."/>
            <person name="Briner A.E."/>
            <person name="Felis G.E."/>
            <person name="de Vos W.M."/>
            <person name="Barrangou R."/>
            <person name="Klaenhammer T.R."/>
            <person name="Caufield P.W."/>
            <person name="Cui Y."/>
            <person name="Zhang H."/>
            <person name="O'Toole P.W."/>
        </authorList>
    </citation>
    <scope>NUCLEOTIDE SEQUENCE [LARGE SCALE GENOMIC DNA]</scope>
    <source>
        <strain evidence="2 3">DSM 20335</strain>
    </source>
</reference>
<dbReference type="NCBIfam" id="TIGR00779">
    <property type="entry name" value="cad"/>
    <property type="match status" value="1"/>
</dbReference>
<dbReference type="OrthoDB" id="7995400at2"/>
<keyword evidence="3" id="KW-1185">Reference proteome</keyword>
<gene>
    <name evidence="2" type="ORF">FC84_GL001732</name>
</gene>
<keyword evidence="1" id="KW-1133">Transmembrane helix</keyword>
<sequence>MFKTVISAVIVYSSTALDLFVILMLLFGKYQSTAAKRRIYIGQFLGSWSLIAVSLFFALILHFVPAKWLLGFLGLIPIYFGVKSLFENEDETAEAQEKISQSSAQKLISTVALMTFASCGADNIGMFVPYFVAQNTGQLITVLITFTVCIFLLVFFSNRLSHVKLVEQLLEHFGKWLMAIIYVGLGIMIIIESGTIQHLMP</sequence>
<dbReference type="Pfam" id="PF03596">
    <property type="entry name" value="Cad"/>
    <property type="match status" value="1"/>
</dbReference>
<dbReference type="PATRIC" id="fig|1423738.3.peg.1760"/>
<name>A0A0R2BJ34_9LACO</name>
<feature type="transmembrane region" description="Helical" evidence="1">
    <location>
        <begin position="39"/>
        <end position="62"/>
    </location>
</feature>
<organism evidence="2 3">
    <name type="scientific">Lapidilactobacillus dextrinicus DSM 20335</name>
    <dbReference type="NCBI Taxonomy" id="1423738"/>
    <lineage>
        <taxon>Bacteria</taxon>
        <taxon>Bacillati</taxon>
        <taxon>Bacillota</taxon>
        <taxon>Bacilli</taxon>
        <taxon>Lactobacillales</taxon>
        <taxon>Lactobacillaceae</taxon>
        <taxon>Lapidilactobacillus</taxon>
    </lineage>
</organism>
<feature type="transmembrane region" description="Helical" evidence="1">
    <location>
        <begin position="176"/>
        <end position="196"/>
    </location>
</feature>
<feature type="transmembrane region" description="Helical" evidence="1">
    <location>
        <begin position="138"/>
        <end position="156"/>
    </location>
</feature>
<protein>
    <submittedName>
        <fullName evidence="2">Cadmium resistance protein</fullName>
    </submittedName>
</protein>